<sequence length="105" mass="11291">MSVNLARGLGTSFDALKMGNSRPRLSKHGRPPGGDEIRMGGTTRVEMIGNGYGFVRGYWAGVAAAESKESGGNRVMTELVRTWFIALTAWVGRFCGGVPWVDEAV</sequence>
<dbReference type="EMBL" id="CH408029">
    <property type="protein sequence ID" value="EAQ92014.1"/>
    <property type="molecule type" value="Genomic_DNA"/>
</dbReference>
<evidence type="ECO:0000256" key="1">
    <source>
        <dbReference type="SAM" id="MobiDB-lite"/>
    </source>
</evidence>
<dbReference type="GeneID" id="4388031"/>
<name>Q2HHQ5_CHAGB</name>
<evidence type="ECO:0000313" key="3">
    <source>
        <dbReference type="Proteomes" id="UP000001056"/>
    </source>
</evidence>
<dbReference type="HOGENOM" id="CLU_2236302_0_0_1"/>
<accession>Q2HHQ5</accession>
<proteinExistence type="predicted"/>
<organism evidence="2 3">
    <name type="scientific">Chaetomium globosum (strain ATCC 6205 / CBS 148.51 / DSM 1962 / NBRC 6347 / NRRL 1970)</name>
    <name type="common">Soil fungus</name>
    <dbReference type="NCBI Taxonomy" id="306901"/>
    <lineage>
        <taxon>Eukaryota</taxon>
        <taxon>Fungi</taxon>
        <taxon>Dikarya</taxon>
        <taxon>Ascomycota</taxon>
        <taxon>Pezizomycotina</taxon>
        <taxon>Sordariomycetes</taxon>
        <taxon>Sordariomycetidae</taxon>
        <taxon>Sordariales</taxon>
        <taxon>Chaetomiaceae</taxon>
        <taxon>Chaetomium</taxon>
    </lineage>
</organism>
<keyword evidence="3" id="KW-1185">Reference proteome</keyword>
<dbReference type="InParanoid" id="Q2HHQ5"/>
<feature type="region of interest" description="Disordered" evidence="1">
    <location>
        <begin position="1"/>
        <end position="40"/>
    </location>
</feature>
<dbReference type="VEuPathDB" id="FungiDB:CHGG_00249"/>
<dbReference type="RefSeq" id="XP_001219470.1">
    <property type="nucleotide sequence ID" value="XM_001219469.1"/>
</dbReference>
<dbReference type="AlphaFoldDB" id="Q2HHQ5"/>
<protein>
    <submittedName>
        <fullName evidence="2">Uncharacterized protein</fullName>
    </submittedName>
</protein>
<evidence type="ECO:0000313" key="2">
    <source>
        <dbReference type="EMBL" id="EAQ92014.1"/>
    </source>
</evidence>
<reference evidence="3" key="1">
    <citation type="journal article" date="2015" name="Genome Announc.">
        <title>Draft genome sequence of the cellulolytic fungus Chaetomium globosum.</title>
        <authorList>
            <person name="Cuomo C.A."/>
            <person name="Untereiner W.A."/>
            <person name="Ma L.-J."/>
            <person name="Grabherr M."/>
            <person name="Birren B.W."/>
        </authorList>
    </citation>
    <scope>NUCLEOTIDE SEQUENCE [LARGE SCALE GENOMIC DNA]</scope>
    <source>
        <strain evidence="3">ATCC 6205 / CBS 148.51 / DSM 1962 / NBRC 6347 / NRRL 1970</strain>
    </source>
</reference>
<dbReference type="Proteomes" id="UP000001056">
    <property type="component" value="Unassembled WGS sequence"/>
</dbReference>
<gene>
    <name evidence="2" type="ORF">CHGG_00249</name>
</gene>